<sequence>MLLTEPQVLRTQSRCHVVRARVRGGDVTSVVLKHFHQDLVLGLDEWAGLELLGRHNLTLAPGLIAGSVDSRLLVLQDLGLGPTLEDLLQGDDPEAAIGGLLAVARLTGQLHARTWGLHGDFDMLRHALNPRPGRVRIENARYLLEHVDRLRRWTDAVDAELEPGTQEDLEHVARELAEPGPFLALTHGDMAPGNTLFTAGGPRLLDFEYCGMRHALYDALMWLLVVPLPDELILRADVTYRITLAPSCEAARIDSTWLRARALLATARTVNMFQWMSPRALERDREWAPGFSERAALLRHLARARALREKLDPTPALSRTLDALEERLVERWAGTESFTWPAFR</sequence>
<evidence type="ECO:0000313" key="3">
    <source>
        <dbReference type="EMBL" id="SES90193.1"/>
    </source>
</evidence>
<reference evidence="3 4" key="1">
    <citation type="submission" date="2016-10" db="EMBL/GenBank/DDBJ databases">
        <authorList>
            <person name="Varghese N."/>
            <person name="Submissions S."/>
        </authorList>
    </citation>
    <scope>NUCLEOTIDE SEQUENCE [LARGE SCALE GENOMIC DNA]</scope>
    <source>
        <strain evidence="3 4">DSM 16525</strain>
    </source>
</reference>
<evidence type="ECO:0000313" key="2">
    <source>
        <dbReference type="EMBL" id="GEN07460.1"/>
    </source>
</evidence>
<reference evidence="2 5" key="2">
    <citation type="submission" date="2019-07" db="EMBL/GenBank/DDBJ databases">
        <title>Whole genome shotgun sequence of Myxococcus fulvus NBRC 100333.</title>
        <authorList>
            <person name="Hosoyama A."/>
            <person name="Uohara A."/>
            <person name="Ohji S."/>
            <person name="Ichikawa N."/>
        </authorList>
    </citation>
    <scope>NUCLEOTIDE SEQUENCE [LARGE SCALE GENOMIC DNA]</scope>
    <source>
        <strain evidence="2 5">NBRC 100333</strain>
    </source>
</reference>
<comment type="caution">
    <text evidence="2">The sequence shown here is derived from an EMBL/GenBank/DDBJ whole genome shotgun (WGS) entry which is preliminary data.</text>
</comment>
<proteinExistence type="predicted"/>
<dbReference type="SUPFAM" id="SSF56112">
    <property type="entry name" value="Protein kinase-like (PK-like)"/>
    <property type="match status" value="1"/>
</dbReference>
<organism evidence="2 5">
    <name type="scientific">Myxococcus fulvus</name>
    <dbReference type="NCBI Taxonomy" id="33"/>
    <lineage>
        <taxon>Bacteria</taxon>
        <taxon>Pseudomonadati</taxon>
        <taxon>Myxococcota</taxon>
        <taxon>Myxococcia</taxon>
        <taxon>Myxococcales</taxon>
        <taxon>Cystobacterineae</taxon>
        <taxon>Myxococcaceae</taxon>
        <taxon>Myxococcus</taxon>
    </lineage>
</organism>
<dbReference type="Proteomes" id="UP000183760">
    <property type="component" value="Unassembled WGS sequence"/>
</dbReference>
<keyword evidence="4" id="KW-1185">Reference proteome</keyword>
<dbReference type="Pfam" id="PF01636">
    <property type="entry name" value="APH"/>
    <property type="match status" value="1"/>
</dbReference>
<dbReference type="EMBL" id="FOIB01000001">
    <property type="protein sequence ID" value="SES90193.1"/>
    <property type="molecule type" value="Genomic_DNA"/>
</dbReference>
<protein>
    <submittedName>
        <fullName evidence="3">Phosphotransferase enzyme family protein</fullName>
    </submittedName>
</protein>
<evidence type="ECO:0000313" key="5">
    <source>
        <dbReference type="Proteomes" id="UP000321514"/>
    </source>
</evidence>
<accession>A0A511SZX2</accession>
<dbReference type="InterPro" id="IPR002575">
    <property type="entry name" value="Aminoglycoside_PTrfase"/>
</dbReference>
<dbReference type="Proteomes" id="UP000321514">
    <property type="component" value="Unassembled WGS sequence"/>
</dbReference>
<gene>
    <name evidence="2" type="ORF">MFU01_24970</name>
    <name evidence="3" type="ORF">SAMN05443572_101521</name>
</gene>
<evidence type="ECO:0000259" key="1">
    <source>
        <dbReference type="Pfam" id="PF01636"/>
    </source>
</evidence>
<dbReference type="InterPro" id="IPR011009">
    <property type="entry name" value="Kinase-like_dom_sf"/>
</dbReference>
<dbReference type="EMBL" id="BJXR01000025">
    <property type="protein sequence ID" value="GEN07460.1"/>
    <property type="molecule type" value="Genomic_DNA"/>
</dbReference>
<dbReference type="Gene3D" id="3.90.1200.10">
    <property type="match status" value="1"/>
</dbReference>
<name>A0A511SZX2_MYXFU</name>
<evidence type="ECO:0000313" key="4">
    <source>
        <dbReference type="Proteomes" id="UP000183760"/>
    </source>
</evidence>
<feature type="domain" description="Aminoglycoside phosphotransferase" evidence="1">
    <location>
        <begin position="97"/>
        <end position="234"/>
    </location>
</feature>
<dbReference type="STRING" id="1334629.MFUL124B02_03530"/>
<dbReference type="AlphaFoldDB" id="A0A511SZX2"/>